<dbReference type="AlphaFoldDB" id="A0A8J3VL71"/>
<keyword evidence="2" id="KW-1185">Reference proteome</keyword>
<comment type="caution">
    <text evidence="1">The sequence shown here is derived from an EMBL/GenBank/DDBJ whole genome shotgun (WGS) entry which is preliminary data.</text>
</comment>
<gene>
    <name evidence="1" type="ORF">Rhe02_83840</name>
</gene>
<name>A0A8J3VL71_9ACTN</name>
<sequence length="112" mass="12412">MTGLVTDVDCAVWQRKAAAALAEMLAEVVTHQLAPVLWQVSILGTLAGRCADRDMAARRSTFTQWMQFLQVAGWREWEHDGVIHLYGITSGFRGCQVSLTADLYDNESGDQP</sequence>
<reference evidence="1" key="1">
    <citation type="submission" date="2021-01" db="EMBL/GenBank/DDBJ databases">
        <title>Whole genome shotgun sequence of Rhizocola hellebori NBRC 109834.</title>
        <authorList>
            <person name="Komaki H."/>
            <person name="Tamura T."/>
        </authorList>
    </citation>
    <scope>NUCLEOTIDE SEQUENCE</scope>
    <source>
        <strain evidence="1">NBRC 109834</strain>
    </source>
</reference>
<organism evidence="1 2">
    <name type="scientific">Rhizocola hellebori</name>
    <dbReference type="NCBI Taxonomy" id="1392758"/>
    <lineage>
        <taxon>Bacteria</taxon>
        <taxon>Bacillati</taxon>
        <taxon>Actinomycetota</taxon>
        <taxon>Actinomycetes</taxon>
        <taxon>Micromonosporales</taxon>
        <taxon>Micromonosporaceae</taxon>
        <taxon>Rhizocola</taxon>
    </lineage>
</organism>
<protein>
    <submittedName>
        <fullName evidence="1">Uncharacterized protein</fullName>
    </submittedName>
</protein>
<dbReference type="Proteomes" id="UP000612899">
    <property type="component" value="Unassembled WGS sequence"/>
</dbReference>
<dbReference type="EMBL" id="BONY01000090">
    <property type="protein sequence ID" value="GIH10317.1"/>
    <property type="molecule type" value="Genomic_DNA"/>
</dbReference>
<evidence type="ECO:0000313" key="2">
    <source>
        <dbReference type="Proteomes" id="UP000612899"/>
    </source>
</evidence>
<proteinExistence type="predicted"/>
<accession>A0A8J3VL71</accession>
<evidence type="ECO:0000313" key="1">
    <source>
        <dbReference type="EMBL" id="GIH10317.1"/>
    </source>
</evidence>